<evidence type="ECO:0000256" key="1">
    <source>
        <dbReference type="ARBA" id="ARBA00022723"/>
    </source>
</evidence>
<dbReference type="SUPFAM" id="SSF90229">
    <property type="entry name" value="CCCH zinc finger"/>
    <property type="match status" value="1"/>
</dbReference>
<dbReference type="Gene3D" id="4.10.1000.10">
    <property type="entry name" value="Zinc finger, CCCH-type"/>
    <property type="match status" value="1"/>
</dbReference>
<dbReference type="PROSITE" id="PS50103">
    <property type="entry name" value="ZF_C3H1"/>
    <property type="match status" value="1"/>
</dbReference>
<dbReference type="EMBL" id="CP006629">
    <property type="protein sequence ID" value="AIB10044.1"/>
    <property type="molecule type" value="Genomic_DNA"/>
</dbReference>
<evidence type="ECO:0000313" key="6">
    <source>
        <dbReference type="EMBL" id="AIB10044.1"/>
    </source>
</evidence>
<gene>
    <name evidence="6" type="primary">cwf24</name>
    <name evidence="6" type="ORF">M951_chr3146</name>
</gene>
<accession>A0A060DHQ0</accession>
<name>A0A060DHQ0_9EUKA</name>
<evidence type="ECO:0000259" key="5">
    <source>
        <dbReference type="PROSITE" id="PS50103"/>
    </source>
</evidence>
<evidence type="ECO:0000256" key="4">
    <source>
        <dbReference type="PROSITE-ProRule" id="PRU00723"/>
    </source>
</evidence>
<dbReference type="AlphaFoldDB" id="A0A060DHQ0"/>
<reference evidence="6 7" key="1">
    <citation type="journal article" date="2014" name="BMC Genomics">
        <title>Nucleomorph and plastid genome sequences of the chlorarachniophyte Lotharella oceanica: convergent reductive evolution and frequent recombination in nucleomorph-bearing algae.</title>
        <authorList>
            <person name="Tanifuji G."/>
            <person name="Onodera N.T."/>
            <person name="Brown M.W."/>
            <person name="Curtis B.A."/>
            <person name="Roger A.J."/>
            <person name="Ka-Shu Wong G."/>
            <person name="Melkonian M."/>
            <person name="Archibald J.M."/>
        </authorList>
    </citation>
    <scope>NUCLEOTIDE SEQUENCE [LARGE SCALE GENOMIC DNA]</scope>
    <source>
        <strain evidence="6 7">CCMP622</strain>
    </source>
</reference>
<dbReference type="SMART" id="SM00356">
    <property type="entry name" value="ZnF_C3H1"/>
    <property type="match status" value="1"/>
</dbReference>
<dbReference type="InterPro" id="IPR036855">
    <property type="entry name" value="Znf_CCCH_sf"/>
</dbReference>
<keyword evidence="2 4" id="KW-0863">Zinc-finger</keyword>
<keyword evidence="1 4" id="KW-0479">Metal-binding</keyword>
<evidence type="ECO:0000256" key="2">
    <source>
        <dbReference type="ARBA" id="ARBA00022771"/>
    </source>
</evidence>
<proteinExistence type="predicted"/>
<protein>
    <submittedName>
        <fullName evidence="6">DNA binding protein</fullName>
    </submittedName>
</protein>
<keyword evidence="3 4" id="KW-0862">Zinc</keyword>
<geneLocation type="nucleomorph" evidence="6"/>
<organism evidence="6 7">
    <name type="scientific">Lotharella oceanica</name>
    <dbReference type="NCBI Taxonomy" id="641309"/>
    <lineage>
        <taxon>Eukaryota</taxon>
        <taxon>Sar</taxon>
        <taxon>Rhizaria</taxon>
        <taxon>Cercozoa</taxon>
        <taxon>Chlorarachniophyceae</taxon>
        <taxon>Lotharella</taxon>
    </lineage>
</organism>
<dbReference type="Proteomes" id="UP000243670">
    <property type="component" value="Nucleomorph 3"/>
</dbReference>
<evidence type="ECO:0000313" key="7">
    <source>
        <dbReference type="Proteomes" id="UP000243670"/>
    </source>
</evidence>
<dbReference type="InterPro" id="IPR000571">
    <property type="entry name" value="Znf_CCCH"/>
</dbReference>
<sequence>MNNIFLVIIIKKLPKSFYFFKKKNLSRFKKIKIDKKISKKNKLIKIKYKKNINNVKEFINFLDKDPLICKEYKMLGICAYGNSCKFIHDRKIIGYCNTKY</sequence>
<evidence type="ECO:0000256" key="3">
    <source>
        <dbReference type="ARBA" id="ARBA00022833"/>
    </source>
</evidence>
<keyword evidence="6" id="KW-0542">Nucleomorph</keyword>
<dbReference type="Pfam" id="PF00642">
    <property type="entry name" value="zf-CCCH"/>
    <property type="match status" value="1"/>
</dbReference>
<dbReference type="GO" id="GO:0008270">
    <property type="term" value="F:zinc ion binding"/>
    <property type="evidence" value="ECO:0007669"/>
    <property type="project" value="UniProtKB-KW"/>
</dbReference>
<feature type="zinc finger region" description="C3H1-type" evidence="4">
    <location>
        <begin position="63"/>
        <end position="91"/>
    </location>
</feature>
<feature type="domain" description="C3H1-type" evidence="5">
    <location>
        <begin position="63"/>
        <end position="91"/>
    </location>
</feature>